<comment type="subcellular location">
    <subcellularLocation>
        <location evidence="2">Cell membrane</location>
        <topology evidence="2">Multi-pass membrane protein</topology>
    </subcellularLocation>
</comment>
<feature type="transmembrane region" description="Helical" evidence="10">
    <location>
        <begin position="50"/>
        <end position="68"/>
    </location>
</feature>
<dbReference type="InterPro" id="IPR006419">
    <property type="entry name" value="NMN_transpt_PnuC"/>
</dbReference>
<comment type="function">
    <text evidence="1">Required for nicotinamide riboside transport across the inner membrane.</text>
</comment>
<dbReference type="AlphaFoldDB" id="A0A7H0LFQ9"/>
<feature type="transmembrane region" description="Helical" evidence="10">
    <location>
        <begin position="26"/>
        <end position="44"/>
    </location>
</feature>
<evidence type="ECO:0000256" key="4">
    <source>
        <dbReference type="ARBA" id="ARBA00017522"/>
    </source>
</evidence>
<evidence type="ECO:0000313" key="11">
    <source>
        <dbReference type="EMBL" id="QNQ08512.1"/>
    </source>
</evidence>
<evidence type="ECO:0000256" key="2">
    <source>
        <dbReference type="ARBA" id="ARBA00004651"/>
    </source>
</evidence>
<dbReference type="Pfam" id="PF04973">
    <property type="entry name" value="NMN_transporter"/>
    <property type="match status" value="1"/>
</dbReference>
<feature type="transmembrane region" description="Helical" evidence="10">
    <location>
        <begin position="159"/>
        <end position="176"/>
    </location>
</feature>
<keyword evidence="7 10" id="KW-0812">Transmembrane</keyword>
<keyword evidence="9 10" id="KW-0472">Membrane</keyword>
<dbReference type="RefSeq" id="WP_187760840.1">
    <property type="nucleotide sequence ID" value="NZ_CP061038.1"/>
</dbReference>
<protein>
    <recommendedName>
        <fullName evidence="4">Nicotinamide riboside transporter PnuC</fullName>
    </recommendedName>
</protein>
<accession>A0A7H0LFQ9</accession>
<evidence type="ECO:0000256" key="5">
    <source>
        <dbReference type="ARBA" id="ARBA00022448"/>
    </source>
</evidence>
<gene>
    <name evidence="11" type="ORF">H3Z74_17415</name>
</gene>
<evidence type="ECO:0000313" key="12">
    <source>
        <dbReference type="Proteomes" id="UP000516148"/>
    </source>
</evidence>
<dbReference type="NCBIfam" id="TIGR01528">
    <property type="entry name" value="NMN_trans_PnuC"/>
    <property type="match status" value="1"/>
</dbReference>
<evidence type="ECO:0000256" key="7">
    <source>
        <dbReference type="ARBA" id="ARBA00022692"/>
    </source>
</evidence>
<dbReference type="GO" id="GO:0034257">
    <property type="term" value="F:nicotinamide riboside transmembrane transporter activity"/>
    <property type="evidence" value="ECO:0007669"/>
    <property type="project" value="InterPro"/>
</dbReference>
<dbReference type="Proteomes" id="UP000516148">
    <property type="component" value="Chromosome"/>
</dbReference>
<evidence type="ECO:0000256" key="6">
    <source>
        <dbReference type="ARBA" id="ARBA00022475"/>
    </source>
</evidence>
<evidence type="ECO:0000256" key="9">
    <source>
        <dbReference type="ARBA" id="ARBA00023136"/>
    </source>
</evidence>
<dbReference type="EMBL" id="CP061038">
    <property type="protein sequence ID" value="QNQ08512.1"/>
    <property type="molecule type" value="Genomic_DNA"/>
</dbReference>
<evidence type="ECO:0000256" key="8">
    <source>
        <dbReference type="ARBA" id="ARBA00022989"/>
    </source>
</evidence>
<keyword evidence="5" id="KW-0813">Transport</keyword>
<dbReference type="GO" id="GO:0005886">
    <property type="term" value="C:plasma membrane"/>
    <property type="evidence" value="ECO:0007669"/>
    <property type="project" value="UniProtKB-SubCell"/>
</dbReference>
<dbReference type="PANTHER" id="PTHR36122:SF2">
    <property type="entry name" value="NICOTINAMIDE RIBOSIDE TRANSPORTER PNUC"/>
    <property type="match status" value="1"/>
</dbReference>
<comment type="similarity">
    <text evidence="3">Belongs to the nicotinamide ribonucleoside (NR) uptake permease (TC 4.B.1) family.</text>
</comment>
<feature type="transmembrane region" description="Helical" evidence="10">
    <location>
        <begin position="80"/>
        <end position="104"/>
    </location>
</feature>
<keyword evidence="8 10" id="KW-1133">Transmembrane helix</keyword>
<dbReference type="KEGG" id="spap:H3Z74_17415"/>
<evidence type="ECO:0000256" key="3">
    <source>
        <dbReference type="ARBA" id="ARBA00006669"/>
    </source>
</evidence>
<dbReference type="PANTHER" id="PTHR36122">
    <property type="entry name" value="NICOTINAMIDE RIBOSIDE TRANSPORTER PNUC"/>
    <property type="match status" value="1"/>
</dbReference>
<organism evidence="11 12">
    <name type="scientific">Sphingomonas alpina</name>
    <dbReference type="NCBI Taxonomy" id="653931"/>
    <lineage>
        <taxon>Bacteria</taxon>
        <taxon>Pseudomonadati</taxon>
        <taxon>Pseudomonadota</taxon>
        <taxon>Alphaproteobacteria</taxon>
        <taxon>Sphingomonadales</taxon>
        <taxon>Sphingomonadaceae</taxon>
        <taxon>Sphingomonas</taxon>
    </lineage>
</organism>
<reference evidence="11 12" key="1">
    <citation type="submission" date="2020-09" db="EMBL/GenBank/DDBJ databases">
        <title>Sphingomonas sp., a new species isolated from pork steak.</title>
        <authorList>
            <person name="Heidler von Heilborn D."/>
        </authorList>
    </citation>
    <scope>NUCLEOTIDE SEQUENCE [LARGE SCALE GENOMIC DNA]</scope>
    <source>
        <strain evidence="12">S8-3T</strain>
    </source>
</reference>
<evidence type="ECO:0000256" key="1">
    <source>
        <dbReference type="ARBA" id="ARBA00002672"/>
    </source>
</evidence>
<feature type="transmembrane region" description="Helical" evidence="10">
    <location>
        <begin position="110"/>
        <end position="131"/>
    </location>
</feature>
<proteinExistence type="inferred from homology"/>
<keyword evidence="6" id="KW-1003">Cell membrane</keyword>
<name>A0A7H0LFQ9_9SPHN</name>
<keyword evidence="12" id="KW-1185">Reference proteome</keyword>
<sequence length="185" mass="20293">MTSLEIAANLAATVSILLAGRNSVHTWWTGVIGCGLFAALFYEARLYADVTLQLVFIATSFAGWWSWLRGATGAPLPVRHAPAATLGWMALVSVILTLGYGAILHRFTDAYAPFVDSAVLVLSLVAQLLLVRRMVETWAVWLLVDTIAVPLYASRGLNLTAALYAAYWLNALYGGWRWRREMASC</sequence>
<evidence type="ECO:0000256" key="10">
    <source>
        <dbReference type="SAM" id="Phobius"/>
    </source>
</evidence>